<evidence type="ECO:0000313" key="11">
    <source>
        <dbReference type="Proteomes" id="UP001375240"/>
    </source>
</evidence>
<comment type="caution">
    <text evidence="10">The sequence shown here is derived from an EMBL/GenBank/DDBJ whole genome shotgun (WGS) entry which is preliminary data.</text>
</comment>
<keyword evidence="8" id="KW-0472">Membrane</keyword>
<dbReference type="CDD" id="cd20266">
    <property type="entry name" value="Complex1_LYR_NDUFA6_LYRM6"/>
    <property type="match status" value="1"/>
</dbReference>
<keyword evidence="6" id="KW-0249">Electron transport</keyword>
<accession>A0AAV9UV13</accession>
<evidence type="ECO:0000256" key="4">
    <source>
        <dbReference type="ARBA" id="ARBA00022660"/>
    </source>
</evidence>
<dbReference type="GO" id="GO:0005743">
    <property type="term" value="C:mitochondrial inner membrane"/>
    <property type="evidence" value="ECO:0007669"/>
    <property type="project" value="UniProtKB-SubCell"/>
</dbReference>
<keyword evidence="5" id="KW-0999">Mitochondrion inner membrane</keyword>
<keyword evidence="3" id="KW-0813">Transport</keyword>
<evidence type="ECO:0000256" key="5">
    <source>
        <dbReference type="ARBA" id="ARBA00022792"/>
    </source>
</evidence>
<dbReference type="GO" id="GO:0006979">
    <property type="term" value="P:response to oxidative stress"/>
    <property type="evidence" value="ECO:0007669"/>
    <property type="project" value="TreeGrafter"/>
</dbReference>
<dbReference type="PANTHER" id="PTHR12964">
    <property type="entry name" value="NADH-UBIQUINONE OXIDOREDUCTASE B14 SUBUNIT"/>
    <property type="match status" value="1"/>
</dbReference>
<evidence type="ECO:0000256" key="2">
    <source>
        <dbReference type="ARBA" id="ARBA00009508"/>
    </source>
</evidence>
<keyword evidence="11" id="KW-1185">Reference proteome</keyword>
<evidence type="ECO:0000256" key="8">
    <source>
        <dbReference type="ARBA" id="ARBA00023136"/>
    </source>
</evidence>
<comment type="similarity">
    <text evidence="2">Belongs to the complex I LYR family.</text>
</comment>
<dbReference type="PIRSF" id="PIRSF006643">
    <property type="entry name" value="NDUA6"/>
    <property type="match status" value="1"/>
</dbReference>
<dbReference type="InterPro" id="IPR045299">
    <property type="entry name" value="Complex1_LYR_NDUFA6_LYRM6"/>
</dbReference>
<feature type="domain" description="Complex 1 LYR protein" evidence="9">
    <location>
        <begin position="22"/>
        <end position="83"/>
    </location>
</feature>
<proteinExistence type="inferred from homology"/>
<evidence type="ECO:0000256" key="3">
    <source>
        <dbReference type="ARBA" id="ARBA00022448"/>
    </source>
</evidence>
<evidence type="ECO:0000313" key="10">
    <source>
        <dbReference type="EMBL" id="KAK6349745.1"/>
    </source>
</evidence>
<dbReference type="InterPro" id="IPR008011">
    <property type="entry name" value="Complex1_LYR_dom"/>
</dbReference>
<gene>
    <name evidence="10" type="ORF">TWF696_006024</name>
</gene>
<dbReference type="GO" id="GO:0045271">
    <property type="term" value="C:respiratory chain complex I"/>
    <property type="evidence" value="ECO:0007669"/>
    <property type="project" value="InterPro"/>
</dbReference>
<dbReference type="Proteomes" id="UP001375240">
    <property type="component" value="Unassembled WGS sequence"/>
</dbReference>
<keyword evidence="4" id="KW-0679">Respiratory chain</keyword>
<dbReference type="PANTHER" id="PTHR12964:SF0">
    <property type="entry name" value="NADH DEHYDROGENASE [UBIQUINONE] 1 ALPHA SUBCOMPLEX SUBUNIT 6"/>
    <property type="match status" value="1"/>
</dbReference>
<name>A0AAV9UV13_9PEZI</name>
<keyword evidence="7" id="KW-0496">Mitochondrion</keyword>
<organism evidence="10 11">
    <name type="scientific">Orbilia brochopaga</name>
    <dbReference type="NCBI Taxonomy" id="3140254"/>
    <lineage>
        <taxon>Eukaryota</taxon>
        <taxon>Fungi</taxon>
        <taxon>Dikarya</taxon>
        <taxon>Ascomycota</taxon>
        <taxon>Pezizomycotina</taxon>
        <taxon>Orbiliomycetes</taxon>
        <taxon>Orbiliales</taxon>
        <taxon>Orbiliaceae</taxon>
        <taxon>Orbilia</taxon>
    </lineage>
</organism>
<evidence type="ECO:0000256" key="7">
    <source>
        <dbReference type="ARBA" id="ARBA00023128"/>
    </source>
</evidence>
<protein>
    <recommendedName>
        <fullName evidence="9">Complex 1 LYR protein domain-containing protein</fullName>
    </recommendedName>
</protein>
<dbReference type="InterPro" id="IPR016488">
    <property type="entry name" value="NADH_Ub_cplx-1_asu_su-6"/>
</dbReference>
<evidence type="ECO:0000259" key="9">
    <source>
        <dbReference type="Pfam" id="PF05347"/>
    </source>
</evidence>
<reference evidence="10 11" key="1">
    <citation type="submission" date="2019-10" db="EMBL/GenBank/DDBJ databases">
        <authorList>
            <person name="Palmer J.M."/>
        </authorList>
    </citation>
    <scope>NUCLEOTIDE SEQUENCE [LARGE SCALE GENOMIC DNA]</scope>
    <source>
        <strain evidence="10 11">TWF696</strain>
    </source>
</reference>
<comment type="subcellular location">
    <subcellularLocation>
        <location evidence="1">Mitochondrion inner membrane</location>
        <topology evidence="1">Peripheral membrane protein</topology>
        <orientation evidence="1">Matrix side</orientation>
    </subcellularLocation>
</comment>
<evidence type="ECO:0000256" key="1">
    <source>
        <dbReference type="ARBA" id="ARBA00004443"/>
    </source>
</evidence>
<dbReference type="AlphaFoldDB" id="A0AAV9UV13"/>
<sequence>MIHPTAFALPTKQSANWAEANRRVIQAYRNWQRQAPEIVKLYMLEVDVPAVRAKIREEFERHRHVKDLGTVDVLLMKNHMEFQETMNYWKQLPHLMNYFRPEQEPNTRIPKTFMEGFLEGRN</sequence>
<evidence type="ECO:0000256" key="6">
    <source>
        <dbReference type="ARBA" id="ARBA00022982"/>
    </source>
</evidence>
<dbReference type="Pfam" id="PF05347">
    <property type="entry name" value="Complex1_LYR"/>
    <property type="match status" value="1"/>
</dbReference>
<dbReference type="EMBL" id="JAVHNQ010000004">
    <property type="protein sequence ID" value="KAK6349745.1"/>
    <property type="molecule type" value="Genomic_DNA"/>
</dbReference>